<name>A0A7J0BDT7_9BACT</name>
<dbReference type="GO" id="GO:0030151">
    <property type="term" value="F:molybdenum ion binding"/>
    <property type="evidence" value="ECO:0007669"/>
    <property type="project" value="TreeGrafter"/>
</dbReference>
<evidence type="ECO:0000256" key="6">
    <source>
        <dbReference type="ARBA" id="ARBA00022485"/>
    </source>
</evidence>
<dbReference type="PANTHER" id="PTHR43598:SF1">
    <property type="entry name" value="FORMATE DEHYDROGENASE-O MAJOR SUBUNIT"/>
    <property type="match status" value="1"/>
</dbReference>
<evidence type="ECO:0000256" key="17">
    <source>
        <dbReference type="SAM" id="SignalP"/>
    </source>
</evidence>
<feature type="signal peptide" evidence="17">
    <location>
        <begin position="1"/>
        <end position="18"/>
    </location>
</feature>
<keyword evidence="16" id="KW-0826">Tungsten</keyword>
<evidence type="ECO:0000313" key="19">
    <source>
        <dbReference type="EMBL" id="GFM31826.1"/>
    </source>
</evidence>
<evidence type="ECO:0000256" key="13">
    <source>
        <dbReference type="ARBA" id="ARBA00023002"/>
    </source>
</evidence>
<dbReference type="Pfam" id="PF01568">
    <property type="entry name" value="Molydop_binding"/>
    <property type="match status" value="1"/>
</dbReference>
<dbReference type="AlphaFoldDB" id="A0A7J0BDT7"/>
<dbReference type="PANTHER" id="PTHR43598">
    <property type="entry name" value="TUNGSTEN-CONTAINING FORMYLMETHANOFURAN DEHYDROGENASE 2 SUBUNIT B"/>
    <property type="match status" value="1"/>
</dbReference>
<dbReference type="GO" id="GO:0047111">
    <property type="term" value="F:formate dehydrogenase (cytochrome-c-553) activity"/>
    <property type="evidence" value="ECO:0007669"/>
    <property type="project" value="InterPro"/>
</dbReference>
<dbReference type="NCBIfam" id="TIGR01553">
    <property type="entry name" value="formate-DH-alph"/>
    <property type="match status" value="1"/>
</dbReference>
<dbReference type="InterPro" id="IPR006311">
    <property type="entry name" value="TAT_signal"/>
</dbReference>
<dbReference type="InterPro" id="IPR027467">
    <property type="entry name" value="MopterinOxRdtase_cofactor_BS"/>
</dbReference>
<protein>
    <submittedName>
        <fullName evidence="19">Formate dehydrogenase-N subunit alpha</fullName>
    </submittedName>
</protein>
<dbReference type="PROSITE" id="PS51669">
    <property type="entry name" value="4FE4S_MOW_BIS_MGD"/>
    <property type="match status" value="1"/>
</dbReference>
<dbReference type="CDD" id="cd02792">
    <property type="entry name" value="MopB_CT_Formate-Dh-Na-like"/>
    <property type="match status" value="1"/>
</dbReference>
<proteinExistence type="inferred from homology"/>
<dbReference type="GO" id="GO:0042597">
    <property type="term" value="C:periplasmic space"/>
    <property type="evidence" value="ECO:0007669"/>
    <property type="project" value="UniProtKB-SubCell"/>
</dbReference>
<keyword evidence="15" id="KW-0411">Iron-sulfur</keyword>
<dbReference type="Gene3D" id="2.40.40.20">
    <property type="match status" value="1"/>
</dbReference>
<dbReference type="Gene3D" id="3.30.200.210">
    <property type="match status" value="1"/>
</dbReference>
<dbReference type="PROSITE" id="PS00932">
    <property type="entry name" value="MOLYBDOPTERIN_PROK_3"/>
    <property type="match status" value="1"/>
</dbReference>
<evidence type="ECO:0000256" key="1">
    <source>
        <dbReference type="ARBA" id="ARBA00001930"/>
    </source>
</evidence>
<reference evidence="19 20" key="1">
    <citation type="submission" date="2020-05" db="EMBL/GenBank/DDBJ databases">
        <title>Draft genome sequence of Desulfovibrio sp. strain HN2T.</title>
        <authorList>
            <person name="Ueno A."/>
            <person name="Tamazawa S."/>
            <person name="Tamamura S."/>
            <person name="Murakami T."/>
            <person name="Kiyama T."/>
            <person name="Inomata H."/>
            <person name="Amano Y."/>
            <person name="Miyakawa K."/>
            <person name="Tamaki H."/>
            <person name="Naganuma T."/>
            <person name="Kaneko K."/>
        </authorList>
    </citation>
    <scope>NUCLEOTIDE SEQUENCE [LARGE SCALE GENOMIC DNA]</scope>
    <source>
        <strain evidence="19 20">HN2</strain>
    </source>
</reference>
<keyword evidence="11" id="KW-0712">Selenocysteine</keyword>
<keyword evidence="6" id="KW-0004">4Fe-4S</keyword>
<dbReference type="RefSeq" id="WP_174403526.1">
    <property type="nucleotide sequence ID" value="NZ_BLVO01000004.1"/>
</dbReference>
<evidence type="ECO:0000256" key="9">
    <source>
        <dbReference type="ARBA" id="ARBA00022764"/>
    </source>
</evidence>
<evidence type="ECO:0000256" key="7">
    <source>
        <dbReference type="ARBA" id="ARBA00022723"/>
    </source>
</evidence>
<keyword evidence="20" id="KW-1185">Reference proteome</keyword>
<evidence type="ECO:0000256" key="5">
    <source>
        <dbReference type="ARBA" id="ARBA00022448"/>
    </source>
</evidence>
<feature type="chain" id="PRO_5029753952" evidence="17">
    <location>
        <begin position="19"/>
        <end position="1010"/>
    </location>
</feature>
<dbReference type="FunFam" id="3.40.228.10:FF:000009">
    <property type="entry name" value="Formate dehydrogenase, alpha subunit, selenocysteine-containing"/>
    <property type="match status" value="1"/>
</dbReference>
<evidence type="ECO:0000313" key="20">
    <source>
        <dbReference type="Proteomes" id="UP000503840"/>
    </source>
</evidence>
<dbReference type="Pfam" id="PF04879">
    <property type="entry name" value="Molybdop_Fe4S4"/>
    <property type="match status" value="1"/>
</dbReference>
<dbReference type="GO" id="GO:0009061">
    <property type="term" value="P:anaerobic respiration"/>
    <property type="evidence" value="ECO:0007669"/>
    <property type="project" value="TreeGrafter"/>
</dbReference>
<evidence type="ECO:0000256" key="16">
    <source>
        <dbReference type="ARBA" id="ARBA00023245"/>
    </source>
</evidence>
<organism evidence="19 20">
    <name type="scientific">Desulfovibrio subterraneus</name>
    <dbReference type="NCBI Taxonomy" id="2718620"/>
    <lineage>
        <taxon>Bacteria</taxon>
        <taxon>Pseudomonadati</taxon>
        <taxon>Thermodesulfobacteriota</taxon>
        <taxon>Desulfovibrionia</taxon>
        <taxon>Desulfovibrionales</taxon>
        <taxon>Desulfovibrionaceae</taxon>
        <taxon>Desulfovibrio</taxon>
    </lineage>
</organism>
<keyword evidence="10" id="KW-0106">Calcium</keyword>
<evidence type="ECO:0000256" key="15">
    <source>
        <dbReference type="ARBA" id="ARBA00023014"/>
    </source>
</evidence>
<dbReference type="PROSITE" id="PS51318">
    <property type="entry name" value="TAT"/>
    <property type="match status" value="1"/>
</dbReference>
<dbReference type="GO" id="GO:0051539">
    <property type="term" value="F:4 iron, 4 sulfur cluster binding"/>
    <property type="evidence" value="ECO:0007669"/>
    <property type="project" value="UniProtKB-KW"/>
</dbReference>
<keyword evidence="7" id="KW-0479">Metal-binding</keyword>
<keyword evidence="12" id="KW-0249">Electron transport</keyword>
<dbReference type="SUPFAM" id="SSF53706">
    <property type="entry name" value="Formate dehydrogenase/DMSO reductase, domains 1-3"/>
    <property type="match status" value="1"/>
</dbReference>
<keyword evidence="9" id="KW-0574">Periplasm</keyword>
<comment type="cofactor">
    <cofactor evidence="2">
        <name>[4Fe-4S] cluster</name>
        <dbReference type="ChEBI" id="CHEBI:49883"/>
    </cofactor>
</comment>
<evidence type="ECO:0000256" key="12">
    <source>
        <dbReference type="ARBA" id="ARBA00022982"/>
    </source>
</evidence>
<dbReference type="CDD" id="cd02752">
    <property type="entry name" value="MopB_Formate-Dh-Na-like"/>
    <property type="match status" value="1"/>
</dbReference>
<keyword evidence="14" id="KW-0408">Iron</keyword>
<dbReference type="Gene3D" id="3.40.228.10">
    <property type="entry name" value="Dimethylsulfoxide Reductase, domain 2"/>
    <property type="match status" value="2"/>
</dbReference>
<comment type="similarity">
    <text evidence="4">Belongs to the prokaryotic molybdopterin-containing oxidoreductase family.</text>
</comment>
<evidence type="ECO:0000256" key="2">
    <source>
        <dbReference type="ARBA" id="ARBA00001966"/>
    </source>
</evidence>
<evidence type="ECO:0000256" key="10">
    <source>
        <dbReference type="ARBA" id="ARBA00022837"/>
    </source>
</evidence>
<dbReference type="InterPro" id="IPR006655">
    <property type="entry name" value="Mopterin_OxRdtase_prok_CS"/>
</dbReference>
<evidence type="ECO:0000256" key="14">
    <source>
        <dbReference type="ARBA" id="ARBA00023004"/>
    </source>
</evidence>
<dbReference type="InterPro" id="IPR006657">
    <property type="entry name" value="MoPterin_dinucl-bd_dom"/>
</dbReference>
<dbReference type="GO" id="GO:0043546">
    <property type="term" value="F:molybdopterin cofactor binding"/>
    <property type="evidence" value="ECO:0007669"/>
    <property type="project" value="InterPro"/>
</dbReference>
<feature type="domain" description="4Fe-4S Mo/W bis-MGD-type" evidence="18">
    <location>
        <begin position="43"/>
        <end position="102"/>
    </location>
</feature>
<dbReference type="Gene3D" id="3.40.50.740">
    <property type="match status" value="1"/>
</dbReference>
<keyword evidence="5" id="KW-0813">Transport</keyword>
<gene>
    <name evidence="19" type="primary">fdnG-1_1</name>
    <name evidence="19" type="ORF">DSM101010T_01910</name>
</gene>
<keyword evidence="8 17" id="KW-0732">Signal</keyword>
<dbReference type="GO" id="GO:0009055">
    <property type="term" value="F:electron transfer activity"/>
    <property type="evidence" value="ECO:0007669"/>
    <property type="project" value="InterPro"/>
</dbReference>
<sequence>MPVSRRSFLKISAGAATAAVFGGLGTSLSPTEAHAQLLKLHWAKRTTSVCCYCAVGCGLIVSTAKDGQGRAINVEGDPDHPVNGGALCSKGSSIWQVAENDRRLNGPLYRAPFSDEWKSVSWDWSITEIAKRIKKARDDSFMERDGKGRLVNRTESMAHLGSAALDNEECWTLQAVMRAFGLVYIEHQARICHSSTVGALAESYGRGAMTNHWNDIGNSDCVLIMGGNAAECHPISFKWVTAAMKKGAPLIHVDPRYTRTSAKADIYTKLRSGTDIAFLGGMMKYILDKELYFKEYVVNYTNAAFIVDSGYSFSNGVFSGLDRKTETYDKSKWAFKKDENGVPLRDPTLKDPRCVLNLMRDHYKRYTVEKVSATTGTPVPEILKVYETFCATGKPDKAGTILYAMGWTQHTVGVQNIRAMSMIQMLLGNIGVAGGGVNALRGESNVQGSTDHCLLAHIIPGYLPIPSSKWETIEAYNKANTPESKDPMSANWWSNRPKYLASLLKAQYPGASLENAYKYLPKVDGDTKLTEYMWLGLWDKVFKGEFKGLFAWGQNPACGGANAGKNRDAMTKLDWMVNVNIFDNETGSFWKGPGMEPGKIKTEVFLLPCCVSIEKEGSVTNSGRWMQWRYVGPEPRPGTKPDGQIMLEIMDKVKELYRAEGGAFPMPVTALNTDTWKNAEGEYDANMVAKLINGYFLKDTEVNGKQFKRGQQVPNFTFLTDDGSTCSGNWLYSGSYTDEGNMAARRDSSQTPEQAKIGLYPNWSWCWPLNRRILYNRASVDANGKPWNPDRAVIQWNGEKWVGDVPDGGWKPGTKHPFIMQQHGYGQLFGPGRVDGPLPEHYEPMECPIKRHPFSGQLNNPVAYQIHSEEKAVADPRFPYVGTTYRMTEHWQTGIMTRHVGWLIEAEPQLYCEISEELAGEKGIANGEHIKVSSLRGEVTAVAMVTKRIQPYTIQGKTVHLVGLPWQYGWFTPADGGDSANLLTPSVGDPNTGIPETKAFMVNVMKIEGA</sequence>
<dbReference type="GO" id="GO:0008863">
    <property type="term" value="F:formate dehydrogenase (NAD+) activity"/>
    <property type="evidence" value="ECO:0007669"/>
    <property type="project" value="InterPro"/>
</dbReference>
<evidence type="ECO:0000256" key="4">
    <source>
        <dbReference type="ARBA" id="ARBA00010312"/>
    </source>
</evidence>
<comment type="subcellular location">
    <subcellularLocation>
        <location evidence="3">Periplasm</location>
    </subcellularLocation>
</comment>
<dbReference type="InterPro" id="IPR009010">
    <property type="entry name" value="Asp_de-COase-like_dom_sf"/>
</dbReference>
<keyword evidence="13" id="KW-0560">Oxidoreductase</keyword>
<dbReference type="SMART" id="SM00926">
    <property type="entry name" value="Molybdop_Fe4S4"/>
    <property type="match status" value="1"/>
</dbReference>
<dbReference type="SUPFAM" id="SSF50692">
    <property type="entry name" value="ADC-like"/>
    <property type="match status" value="1"/>
</dbReference>
<evidence type="ECO:0000256" key="11">
    <source>
        <dbReference type="ARBA" id="ARBA00022933"/>
    </source>
</evidence>
<dbReference type="PROSITE" id="PS00551">
    <property type="entry name" value="MOLYBDOPTERIN_PROK_1"/>
    <property type="match status" value="1"/>
</dbReference>
<comment type="cofactor">
    <cofactor evidence="1">
        <name>W-bis(molybdopterin guanine dinucleotide)</name>
        <dbReference type="ChEBI" id="CHEBI:60537"/>
    </cofactor>
</comment>
<dbReference type="Pfam" id="PF00384">
    <property type="entry name" value="Molybdopterin"/>
    <property type="match status" value="2"/>
</dbReference>
<dbReference type="Proteomes" id="UP000503840">
    <property type="component" value="Unassembled WGS sequence"/>
</dbReference>
<dbReference type="EMBL" id="BLVO01000004">
    <property type="protein sequence ID" value="GFM31826.1"/>
    <property type="molecule type" value="Genomic_DNA"/>
</dbReference>
<dbReference type="InterPro" id="IPR006443">
    <property type="entry name" value="Formate-DH-alph_fdnG"/>
</dbReference>
<evidence type="ECO:0000256" key="3">
    <source>
        <dbReference type="ARBA" id="ARBA00004418"/>
    </source>
</evidence>
<evidence type="ECO:0000256" key="8">
    <source>
        <dbReference type="ARBA" id="ARBA00022729"/>
    </source>
</evidence>
<comment type="caution">
    <text evidence="19">The sequence shown here is derived from an EMBL/GenBank/DDBJ whole genome shotgun (WGS) entry which is preliminary data.</text>
</comment>
<accession>A0A7J0BDT7</accession>
<evidence type="ECO:0000259" key="18">
    <source>
        <dbReference type="PROSITE" id="PS51669"/>
    </source>
</evidence>
<dbReference type="InterPro" id="IPR006963">
    <property type="entry name" value="Mopterin_OxRdtase_4Fe-4S_dom"/>
</dbReference>
<dbReference type="InterPro" id="IPR006656">
    <property type="entry name" value="Mopterin_OxRdtase"/>
</dbReference>